<comment type="caution">
    <text evidence="2">The sequence shown here is derived from an EMBL/GenBank/DDBJ whole genome shotgun (WGS) entry which is preliminary data.</text>
</comment>
<dbReference type="AlphaFoldDB" id="A0A1S8DF98"/>
<dbReference type="Pfam" id="PF04230">
    <property type="entry name" value="PS_pyruv_trans"/>
    <property type="match status" value="1"/>
</dbReference>
<gene>
    <name evidence="2" type="ORF">BXT89_09940</name>
</gene>
<dbReference type="Proteomes" id="UP000242847">
    <property type="component" value="Unassembled WGS sequence"/>
</dbReference>
<keyword evidence="3" id="KW-1185">Reference proteome</keyword>
<evidence type="ECO:0000313" key="2">
    <source>
        <dbReference type="EMBL" id="ONM44054.1"/>
    </source>
</evidence>
<organism evidence="2 3">
    <name type="scientific">Halopseudomonas pachastrellae</name>
    <dbReference type="NCBI Taxonomy" id="254161"/>
    <lineage>
        <taxon>Bacteria</taxon>
        <taxon>Pseudomonadati</taxon>
        <taxon>Pseudomonadota</taxon>
        <taxon>Gammaproteobacteria</taxon>
        <taxon>Pseudomonadales</taxon>
        <taxon>Pseudomonadaceae</taxon>
        <taxon>Halopseudomonas</taxon>
    </lineage>
</organism>
<dbReference type="EMBL" id="MUBC01000018">
    <property type="protein sequence ID" value="ONM44054.1"/>
    <property type="molecule type" value="Genomic_DNA"/>
</dbReference>
<feature type="domain" description="Polysaccharide pyruvyl transferase" evidence="1">
    <location>
        <begin position="16"/>
        <end position="292"/>
    </location>
</feature>
<dbReference type="RefSeq" id="WP_169847274.1">
    <property type="nucleotide sequence ID" value="NZ_FOUD01000020.1"/>
</dbReference>
<evidence type="ECO:0000313" key="3">
    <source>
        <dbReference type="Proteomes" id="UP000242847"/>
    </source>
</evidence>
<sequence>MKNNTVYTITFHSVLNHGAVLQAYALQAYLRTLNYNPVIVNYTPPYFINQVLRPAKGIGKTILKYRRLYLFKKFSKQHLATSTRHISEKKLAKLPFAHAAICGSDQIWNKHLTNGAPDKAYYLSFIKKGTKKLAYGASAGGHTLDNSEQETLDLLKDFDAIGVRENHLCDNLKKQFAMKNVQMVSDPSLLISNYNNIMDHSKTPGSKYIVSYEVSSDTTRAEYSKYLKKIQELTKLPTYHIGDKFLETADHNILAISPSQWLSLISSAEYVVTNSFHGTMFSMNFKKKFAFIKHIEEEKNARTMSLLKRIHLEKKAVTTTEHPSEILNNYSTEELQKFIQESQIFLISALTKNEK</sequence>
<dbReference type="InterPro" id="IPR007345">
    <property type="entry name" value="Polysacch_pyruvyl_Trfase"/>
</dbReference>
<protein>
    <recommendedName>
        <fullName evidence="1">Polysaccharide pyruvyl transferase domain-containing protein</fullName>
    </recommendedName>
</protein>
<evidence type="ECO:0000259" key="1">
    <source>
        <dbReference type="Pfam" id="PF04230"/>
    </source>
</evidence>
<accession>A0A1S8DF98</accession>
<dbReference type="STRING" id="254161.SAMN05216256_12022"/>
<proteinExistence type="predicted"/>
<reference evidence="2 3" key="1">
    <citation type="submission" date="2017-01" db="EMBL/GenBank/DDBJ databases">
        <title>Draft genome sequence of Pseudomonas pachastrellae type strain CCUG 46540T from a deep sea.</title>
        <authorList>
            <person name="Gomila M."/>
            <person name="Mulet M."/>
            <person name="Lalucat J."/>
            <person name="Garcia-Valdes E."/>
        </authorList>
    </citation>
    <scope>NUCLEOTIDE SEQUENCE [LARGE SCALE GENOMIC DNA]</scope>
    <source>
        <strain evidence="2 3">CCUG 46540</strain>
    </source>
</reference>
<name>A0A1S8DF98_9GAMM</name>